<accession>A0A2M7BZC3</accession>
<name>A0A2M7BZC3_9BACT</name>
<feature type="transmembrane region" description="Helical" evidence="1">
    <location>
        <begin position="21"/>
        <end position="42"/>
    </location>
</feature>
<keyword evidence="1" id="KW-1133">Transmembrane helix</keyword>
<dbReference type="Proteomes" id="UP000228816">
    <property type="component" value="Unassembled WGS sequence"/>
</dbReference>
<keyword evidence="1" id="KW-0472">Membrane</keyword>
<evidence type="ECO:0008006" key="4">
    <source>
        <dbReference type="Google" id="ProtNLM"/>
    </source>
</evidence>
<gene>
    <name evidence="2" type="ORF">COS44_01005</name>
</gene>
<comment type="caution">
    <text evidence="2">The sequence shown here is derived from an EMBL/GenBank/DDBJ whole genome shotgun (WGS) entry which is preliminary data.</text>
</comment>
<reference evidence="3" key="1">
    <citation type="submission" date="2017-09" db="EMBL/GenBank/DDBJ databases">
        <title>Depth-based differentiation of microbial function through sediment-hosted aquifers and enrichment of novel symbionts in the deep terrestrial subsurface.</title>
        <authorList>
            <person name="Probst A.J."/>
            <person name="Ladd B."/>
            <person name="Jarett J.K."/>
            <person name="Geller-Mcgrath D.E."/>
            <person name="Sieber C.M.K."/>
            <person name="Emerson J.B."/>
            <person name="Anantharaman K."/>
            <person name="Thomas B.C."/>
            <person name="Malmstrom R."/>
            <person name="Stieglmeier M."/>
            <person name="Klingl A."/>
            <person name="Woyke T."/>
            <person name="Ryan C.M."/>
            <person name="Banfield J.F."/>
        </authorList>
    </citation>
    <scope>NUCLEOTIDE SEQUENCE [LARGE SCALE GENOMIC DNA]</scope>
</reference>
<evidence type="ECO:0000313" key="2">
    <source>
        <dbReference type="EMBL" id="PIV14073.1"/>
    </source>
</evidence>
<proteinExistence type="predicted"/>
<dbReference type="EMBL" id="PEUS01000021">
    <property type="protein sequence ID" value="PIV14073.1"/>
    <property type="molecule type" value="Genomic_DNA"/>
</dbReference>
<dbReference type="AlphaFoldDB" id="A0A2M7BZC3"/>
<dbReference type="PROSITE" id="PS00409">
    <property type="entry name" value="PROKAR_NTER_METHYL"/>
    <property type="match status" value="1"/>
</dbReference>
<organism evidence="2 3">
    <name type="scientific">bacterium (Candidatus Gribaldobacteria) CG03_land_8_20_14_0_80_36_40</name>
    <dbReference type="NCBI Taxonomy" id="2014271"/>
    <lineage>
        <taxon>Bacteria</taxon>
        <taxon>Candidatus Gribaldobacteria</taxon>
    </lineage>
</organism>
<protein>
    <recommendedName>
        <fullName evidence="4">Type II secretion system protein</fullName>
    </recommendedName>
</protein>
<evidence type="ECO:0000256" key="1">
    <source>
        <dbReference type="SAM" id="Phobius"/>
    </source>
</evidence>
<dbReference type="NCBIfam" id="TIGR02532">
    <property type="entry name" value="IV_pilin_GFxxxE"/>
    <property type="match status" value="1"/>
</dbReference>
<dbReference type="InterPro" id="IPR012902">
    <property type="entry name" value="N_methyl_site"/>
</dbReference>
<evidence type="ECO:0000313" key="3">
    <source>
        <dbReference type="Proteomes" id="UP000228816"/>
    </source>
</evidence>
<keyword evidence="1" id="KW-0812">Transmembrane</keyword>
<dbReference type="SUPFAM" id="SSF54523">
    <property type="entry name" value="Pili subunits"/>
    <property type="match status" value="1"/>
</dbReference>
<sequence length="186" mass="21542">MPFRIERAATRSGFSHTGFTLVEILITITIFVLVSIAVFNLFSFGQKFYGQGSTQAELLQNGRVILERMAREIRQAQEIVTPLPQVVDNPDNPPPSEIEFQDGHKPFPYEYLGSDYYYIRYYLSTSTGEIYRQYRVYCFDPCSTCNTYFRWNDTRIEGGETIYSHSCNLEEKIIGEYVGDLKFWGA</sequence>
<dbReference type="InterPro" id="IPR045584">
    <property type="entry name" value="Pilin-like"/>
</dbReference>
<dbReference type="Pfam" id="PF07963">
    <property type="entry name" value="N_methyl"/>
    <property type="match status" value="1"/>
</dbReference>
<feature type="non-terminal residue" evidence="2">
    <location>
        <position position="186"/>
    </location>
</feature>